<dbReference type="Proteomes" id="UP000078520">
    <property type="component" value="Unassembled WGS sequence"/>
</dbReference>
<accession>A0A179C524</accession>
<protein>
    <recommendedName>
        <fullName evidence="3">BppU N-terminal domain-containing protein</fullName>
    </recommendedName>
</protein>
<sequence length="400" mass="43365">MADNQIMNRIAPGYDELNITQTGSYIANNGVLSYLSLDIDKPGKYWFNLNDVFNGTVGEAGKTLPIMFTRGGQPIPLNGYTVSINGLYPDGETEFHVTGALLQSSDAIVNFNFPVGVFDSVGSYQFQFVIDDGNGHKETSHWCVFDVNTNANTLGYSWAQGVNPYDSDYNEWKTKINAQMESLNTTLNGINTTANTIKGSIQNYQDNVNSIVNNALGNVPKLNGNNTYSGANTFGTLSASQVSSDNGNFQQLTANNGASFPNGTKLNAPILKNNNYDLANGMFPNDGYFLVNLKDQSQNVGGVHAFHVTGNYISFKKFRYTPRSGDSETAIMEIHLDCTIPAEANGQIIVTFQPFQLNGVDGTPFVCDGKILQFDSSNNGLRCIGAANTSDDIVNDAAMI</sequence>
<name>A0A179C524_9LACO</name>
<proteinExistence type="predicted"/>
<dbReference type="RefSeq" id="WP_064208377.1">
    <property type="nucleotide sequence ID" value="NZ_LVKC01000011.1"/>
</dbReference>
<dbReference type="AlphaFoldDB" id="A0A179C524"/>
<evidence type="ECO:0000313" key="2">
    <source>
        <dbReference type="Proteomes" id="UP000078520"/>
    </source>
</evidence>
<dbReference type="EMBL" id="LVKI01000003">
    <property type="protein sequence ID" value="OAQ09074.1"/>
    <property type="molecule type" value="Genomic_DNA"/>
</dbReference>
<gene>
    <name evidence="1" type="ORF">A3O14_01935</name>
</gene>
<evidence type="ECO:0000313" key="1">
    <source>
        <dbReference type="EMBL" id="OAQ09074.1"/>
    </source>
</evidence>
<organism evidence="1 2">
    <name type="scientific">Ligilactobacillus aviarius</name>
    <dbReference type="NCBI Taxonomy" id="1606"/>
    <lineage>
        <taxon>Bacteria</taxon>
        <taxon>Bacillati</taxon>
        <taxon>Bacillota</taxon>
        <taxon>Bacilli</taxon>
        <taxon>Lactobacillales</taxon>
        <taxon>Lactobacillaceae</taxon>
        <taxon>Ligilactobacillus</taxon>
    </lineage>
</organism>
<comment type="caution">
    <text evidence="1">The sequence shown here is derived from an EMBL/GenBank/DDBJ whole genome shotgun (WGS) entry which is preliminary data.</text>
</comment>
<reference evidence="2" key="1">
    <citation type="submission" date="2016-03" db="EMBL/GenBank/DDBJ databases">
        <authorList>
            <person name="Johnson T.J."/>
            <person name="Youmans B."/>
            <person name="Case K."/>
            <person name="Noll S."/>
        </authorList>
    </citation>
    <scope>NUCLEOTIDE SEQUENCE [LARGE SCALE GENOMIC DNA]</scope>
    <source>
        <strain evidence="2">UMNLAv8</strain>
    </source>
</reference>
<evidence type="ECO:0008006" key="3">
    <source>
        <dbReference type="Google" id="ProtNLM"/>
    </source>
</evidence>